<gene>
    <name evidence="2" type="ORF">GHT06_014523</name>
</gene>
<dbReference type="AlphaFoldDB" id="A0AAD5PWE5"/>
<feature type="region of interest" description="Disordered" evidence="1">
    <location>
        <begin position="1"/>
        <end position="38"/>
    </location>
</feature>
<evidence type="ECO:0000256" key="1">
    <source>
        <dbReference type="SAM" id="MobiDB-lite"/>
    </source>
</evidence>
<organism evidence="2 3">
    <name type="scientific">Daphnia sinensis</name>
    <dbReference type="NCBI Taxonomy" id="1820382"/>
    <lineage>
        <taxon>Eukaryota</taxon>
        <taxon>Metazoa</taxon>
        <taxon>Ecdysozoa</taxon>
        <taxon>Arthropoda</taxon>
        <taxon>Crustacea</taxon>
        <taxon>Branchiopoda</taxon>
        <taxon>Diplostraca</taxon>
        <taxon>Cladocera</taxon>
        <taxon>Anomopoda</taxon>
        <taxon>Daphniidae</taxon>
        <taxon>Daphnia</taxon>
        <taxon>Daphnia similis group</taxon>
    </lineage>
</organism>
<evidence type="ECO:0000313" key="2">
    <source>
        <dbReference type="EMBL" id="KAI9557775.1"/>
    </source>
</evidence>
<protein>
    <submittedName>
        <fullName evidence="2">Uncharacterized protein</fullName>
    </submittedName>
</protein>
<proteinExistence type="predicted"/>
<keyword evidence="3" id="KW-1185">Reference proteome</keyword>
<reference evidence="2 3" key="1">
    <citation type="submission" date="2022-05" db="EMBL/GenBank/DDBJ databases">
        <title>A multi-omics perspective on studying reproductive biology in Daphnia sinensis.</title>
        <authorList>
            <person name="Jia J."/>
        </authorList>
    </citation>
    <scope>NUCLEOTIDE SEQUENCE [LARGE SCALE GENOMIC DNA]</scope>
    <source>
        <strain evidence="2 3">WSL</strain>
    </source>
</reference>
<evidence type="ECO:0000313" key="3">
    <source>
        <dbReference type="Proteomes" id="UP000820818"/>
    </source>
</evidence>
<name>A0AAD5PWE5_9CRUS</name>
<comment type="caution">
    <text evidence="2">The sequence shown here is derived from an EMBL/GenBank/DDBJ whole genome shotgun (WGS) entry which is preliminary data.</text>
</comment>
<sequence length="292" mass="32703">MSEDAEIPKEKKKKKGRPGKAQWNNSYKNRLARRKAEREALPQQMSEVAVENKCLVAGEHQAGTPVVLESDMETISLPPKTLINDTLVDDVVSGMWQLIADEQHNKNDQYPRYESKGCMNNPIVILEPTNKEIVVESELNAVPTVKRTSGKAQWNNSYKNCLARNKKEREALAQSEAAGNCKFCHPQSHDVATQLEDVNPPLIPVAGTSDLSNISMTPGNDIAVAKILDLKDLTTHEKQHEVDSKLVTFVPLTTLGDAPTDWEVWDSCSCFDNPSRRLNSNCKMHTRTQPWM</sequence>
<accession>A0AAD5PWE5</accession>
<dbReference type="EMBL" id="WJBH02000005">
    <property type="protein sequence ID" value="KAI9557775.1"/>
    <property type="molecule type" value="Genomic_DNA"/>
</dbReference>
<dbReference type="Proteomes" id="UP000820818">
    <property type="component" value="Linkage Group LG5"/>
</dbReference>